<keyword evidence="2" id="KW-1185">Reference proteome</keyword>
<dbReference type="InterPro" id="IPR008767">
    <property type="entry name" value="Phage_SPP1_head-tail_adaptor"/>
</dbReference>
<dbReference type="RefSeq" id="WP_267145196.1">
    <property type="nucleotide sequence ID" value="NZ_JAODIM010000033.1"/>
</dbReference>
<proteinExistence type="predicted"/>
<evidence type="ECO:0000313" key="1">
    <source>
        <dbReference type="EMBL" id="MCU5776334.1"/>
    </source>
</evidence>
<dbReference type="Pfam" id="PF05521">
    <property type="entry name" value="Phage_HCP"/>
    <property type="match status" value="1"/>
</dbReference>
<dbReference type="InterPro" id="IPR038666">
    <property type="entry name" value="SSP1_head-tail_sf"/>
</dbReference>
<dbReference type="Proteomes" id="UP001064262">
    <property type="component" value="Unassembled WGS sequence"/>
</dbReference>
<dbReference type="NCBIfam" id="TIGR01563">
    <property type="entry name" value="gp16_SPP1"/>
    <property type="match status" value="1"/>
</dbReference>
<gene>
    <name evidence="1" type="ORF">N5923_02325</name>
</gene>
<protein>
    <submittedName>
        <fullName evidence="1">Phage head closure protein</fullName>
    </submittedName>
</protein>
<accession>A0A9J6PI12</accession>
<organism evidence="1 2">
    <name type="scientific">Winslowiella arboricola</name>
    <dbReference type="NCBI Taxonomy" id="2978220"/>
    <lineage>
        <taxon>Bacteria</taxon>
        <taxon>Pseudomonadati</taxon>
        <taxon>Pseudomonadota</taxon>
        <taxon>Gammaproteobacteria</taxon>
        <taxon>Enterobacterales</taxon>
        <taxon>Erwiniaceae</taxon>
        <taxon>Winslowiella</taxon>
    </lineage>
</organism>
<reference evidence="1" key="1">
    <citation type="submission" date="2022-09" db="EMBL/GenBank/DDBJ databases">
        <title>Winslowiella arboricola sp. nov., isolated from bleeding cankers on broadleaf hosts.</title>
        <authorList>
            <person name="Brady C."/>
            <person name="Kaur S."/>
            <person name="Crampton B."/>
            <person name="Maddock D."/>
            <person name="Arnold D."/>
            <person name="Denman S."/>
        </authorList>
    </citation>
    <scope>NUCLEOTIDE SEQUENCE</scope>
    <source>
        <strain evidence="1">BAC 15a-03b</strain>
    </source>
</reference>
<dbReference type="Gene3D" id="2.40.10.270">
    <property type="entry name" value="Bacteriophage SPP1 head-tail adaptor protein"/>
    <property type="match status" value="1"/>
</dbReference>
<dbReference type="EMBL" id="JAODIM010000033">
    <property type="protein sequence ID" value="MCU5776334.1"/>
    <property type="molecule type" value="Genomic_DNA"/>
</dbReference>
<evidence type="ECO:0000313" key="2">
    <source>
        <dbReference type="Proteomes" id="UP001064262"/>
    </source>
</evidence>
<comment type="caution">
    <text evidence="1">The sequence shown here is derived from an EMBL/GenBank/DDBJ whole genome shotgun (WGS) entry which is preliminary data.</text>
</comment>
<name>A0A9J6PI12_9GAMM</name>
<dbReference type="AlphaFoldDB" id="A0A9J6PI12"/>
<sequence>MKRRVTVQAYTTVQNPSTGSVTKQWKDICTVWADIADVSGKEIIASGAVMSEITTRIWIRYRPDIVAAYRVLWKSANARGTVYTIQSVIPDKDHTRLELLCKGGIFNG</sequence>